<proteinExistence type="predicted"/>
<organism evidence="2 3">
    <name type="scientific">Thielaviopsis punctulata</name>
    <dbReference type="NCBI Taxonomy" id="72032"/>
    <lineage>
        <taxon>Eukaryota</taxon>
        <taxon>Fungi</taxon>
        <taxon>Dikarya</taxon>
        <taxon>Ascomycota</taxon>
        <taxon>Pezizomycotina</taxon>
        <taxon>Sordariomycetes</taxon>
        <taxon>Hypocreomycetidae</taxon>
        <taxon>Microascales</taxon>
        <taxon>Ceratocystidaceae</taxon>
        <taxon>Thielaviopsis</taxon>
    </lineage>
</organism>
<name>A0A0F4ZEP5_9PEZI</name>
<dbReference type="OrthoDB" id="4489171at2759"/>
<evidence type="ECO:0000313" key="3">
    <source>
        <dbReference type="Proteomes" id="UP000033483"/>
    </source>
</evidence>
<dbReference type="PANTHER" id="PTHR39597">
    <property type="entry name" value="UBA DOMAIN-CONTAINING PROTEIN RUP1"/>
    <property type="match status" value="1"/>
</dbReference>
<gene>
    <name evidence="2" type="ORF">TD95_000223</name>
</gene>
<feature type="region of interest" description="Disordered" evidence="1">
    <location>
        <begin position="749"/>
        <end position="808"/>
    </location>
</feature>
<accession>A0A0F4ZEP5</accession>
<comment type="caution">
    <text evidence="2">The sequence shown here is derived from an EMBL/GenBank/DDBJ whole genome shotgun (WGS) entry which is preliminary data.</text>
</comment>
<feature type="region of interest" description="Disordered" evidence="1">
    <location>
        <begin position="885"/>
        <end position="924"/>
    </location>
</feature>
<keyword evidence="3" id="KW-1185">Reference proteome</keyword>
<dbReference type="InterPro" id="IPR055335">
    <property type="entry name" value="Ucp6/RUP1"/>
</dbReference>
<reference evidence="2 3" key="1">
    <citation type="submission" date="2015-03" db="EMBL/GenBank/DDBJ databases">
        <authorList>
            <person name="Radwan O."/>
            <person name="Al-Naeli F.A."/>
            <person name="Rendon G.A."/>
            <person name="Fields C."/>
        </authorList>
    </citation>
    <scope>NUCLEOTIDE SEQUENCE [LARGE SCALE GENOMIC DNA]</scope>
    <source>
        <strain evidence="2">CR-DP1</strain>
    </source>
</reference>
<dbReference type="Proteomes" id="UP000033483">
    <property type="component" value="Unassembled WGS sequence"/>
</dbReference>
<evidence type="ECO:0000256" key="1">
    <source>
        <dbReference type="SAM" id="MobiDB-lite"/>
    </source>
</evidence>
<dbReference type="GO" id="GO:0005634">
    <property type="term" value="C:nucleus"/>
    <property type="evidence" value="ECO:0007669"/>
    <property type="project" value="TreeGrafter"/>
</dbReference>
<evidence type="ECO:0000313" key="2">
    <source>
        <dbReference type="EMBL" id="KKA28378.1"/>
    </source>
</evidence>
<dbReference type="GO" id="GO:0005829">
    <property type="term" value="C:cytosol"/>
    <property type="evidence" value="ECO:0007669"/>
    <property type="project" value="TreeGrafter"/>
</dbReference>
<dbReference type="EMBL" id="LAEV01001332">
    <property type="protein sequence ID" value="KKA28378.1"/>
    <property type="molecule type" value="Genomic_DNA"/>
</dbReference>
<dbReference type="AlphaFoldDB" id="A0A0F4ZEP5"/>
<dbReference type="GO" id="GO:0016579">
    <property type="term" value="P:protein deubiquitination"/>
    <property type="evidence" value="ECO:0007669"/>
    <property type="project" value="TreeGrafter"/>
</dbReference>
<feature type="region of interest" description="Disordered" evidence="1">
    <location>
        <begin position="581"/>
        <end position="605"/>
    </location>
</feature>
<dbReference type="PROSITE" id="PS50330">
    <property type="entry name" value="UIM"/>
    <property type="match status" value="1"/>
</dbReference>
<sequence length="924" mass="102681">MAEEPSAAAISEVQEFTSFFDQATIGRALKVVQEYFEDPEQFKTKYSWDDNAFGADREGNTQQGSAPQGGAFENNNTPGTSGGEPYYDRLALSRPPSRTGNPSPMDRVAEWRTGTMGVSQEDEDLQKALRLSAQESGVEIDPQEMGVINSVTPQLLQVGESQGDGSAPPPVVFGPARREEYPETNWAMVPSNSHQPSYLSGIDGIKPQHRRRPYDAPATLVLVDKQGRISSMDRLGGIISVLHSIPLARNILLGGPQNSAYGHNQDWWKGTPILGVSQDVQPEATTDGNTDAMDWAVNQPSIFLNDEIHRLVSMLDMSERSFGTINVLAEAMGGTYSLEQRFFEHIIGRDREAAGPLVTTVRRELMGASAQAEDSDDEKDNRAEVTFIEADISSENWPYVTSFTDIWDHIMWRDSVAYTKHPHATSQMMTIEKQGEVLVMQINTRNMANVIDVPREFSIERYMQDRKEEAIGIVQMLTDQKICLAKAEERLKKISVVHDDSSGTDKPALDEYMAKIQNYQNQRRYLHERARFRTFSDSGFDENKYPRGAEDAPVDLSEQEEQLVAKLDALIASLQEKRTLASSEIKSKQPPSLSHKTGPPLTQTNPDLEKHIAFHKEKLRQLSTMFSDPEKPRPKPFTSRLMRLRGIVCENGITYICQRQEQKLIDLGDDEAVQPTDQWWRLSVSPYNGPAVDAKKVQWDDFCETFFHEGYDPVLVYATEDALNATPLPLTDALTKFVRLDNRLFHQELSRNYDDETPGLPETNPGDPMARSSPIRSPSGKRKHRSGSPDSMASHRASNSTRSEYNSSAPAVLPAAHAPSADVAMAWSVGSAAPPAYQDLAGMDPGSLLGDVKMEPPSYSETAVNPAFTQRELVVQDVTVHEIEVHSDEDAAATSASAPVRHGDKETAQAEDVPPPLPERKPQM</sequence>
<feature type="compositionally biased region" description="Polar residues" evidence="1">
    <location>
        <begin position="788"/>
        <end position="808"/>
    </location>
</feature>
<protein>
    <submittedName>
        <fullName evidence="2">Uncharacterized protein</fullName>
    </submittedName>
</protein>
<feature type="region of interest" description="Disordered" evidence="1">
    <location>
        <begin position="49"/>
        <end position="108"/>
    </location>
</feature>
<dbReference type="InterPro" id="IPR003903">
    <property type="entry name" value="UIM_dom"/>
</dbReference>
<dbReference type="PANTHER" id="PTHR39597:SF1">
    <property type="entry name" value="UBA DOMAIN-CONTAINING PROTEIN RUP1"/>
    <property type="match status" value="1"/>
</dbReference>